<proteinExistence type="predicted"/>
<dbReference type="InterPro" id="IPR011009">
    <property type="entry name" value="Kinase-like_dom_sf"/>
</dbReference>
<dbReference type="AlphaFoldDB" id="A0A177EUC8"/>
<evidence type="ECO:0008006" key="3">
    <source>
        <dbReference type="Google" id="ProtNLM"/>
    </source>
</evidence>
<name>A0A177EUC8_9EURO</name>
<dbReference type="InterPro" id="IPR051678">
    <property type="entry name" value="AGP_Transferase"/>
</dbReference>
<sequence length="483" mass="54914">MDINEPFGLLHDIQKELWVERVNRARVTGLVTSWISSLHPKKLECSLDGNFLNGSYNLCQKLRFRDGTIWLLRMPIVGSVCDEHADEKIAVEVEVLSLLRGRNVPVPRIFAWGLSVNNPLGLGPYIVMEFIEGVSVNMLLRQQHNTRLLRDDICDEDVKFLYRQLARILLQIFQIDFPVLGSLPTPITGFKAPIRPLTFKVHDILQTGGVNTFASLTLPTIFAIWLVKTGNNSSASLILLAVPPSPGPNMLPFAPFRSSPRSSSNPAMHFGPYKLICDDLGLANLIVRSAEDLTVVGLVDLEWSYAGPAQLFGSAPWWLLQDRLNNYDTFLDEEEIPKILQRYLRNLDMFKTVLEEEEARIPGQPGMELSRLVRHSEESGSMWLHMLLSWGFNHRDSLPFAQLRAHLGPERWKELEEGHHGNEAKKFTERKLAELVKYDEMVEKMECLREDVENGKMTREAFVALLTNEGVQWGLEKPGRLID</sequence>
<reference evidence="1 2" key="1">
    <citation type="submission" date="2016-03" db="EMBL/GenBank/DDBJ databases">
        <title>Draft genome sequence of the Fonsecaea monophora CBS 269.37.</title>
        <authorList>
            <person name="Bombassaro A."/>
            <person name="Vinicius W.A."/>
            <person name="De Hoog S."/>
            <person name="Sun J."/>
            <person name="Souza E.M."/>
            <person name="Raittz R.T."/>
            <person name="Costa F."/>
            <person name="Leao A.C."/>
            <person name="Tadra-Sfeir M.Z."/>
            <person name="Baura V."/>
            <person name="Balsanelli E."/>
            <person name="Pedrosa F.O."/>
            <person name="Moreno L.F."/>
            <person name="Steffens M.B."/>
            <person name="Xi L."/>
            <person name="Bocca A.L."/>
            <person name="Felipe M.S."/>
            <person name="Teixeira M."/>
            <person name="Telles Filho F.Q."/>
            <person name="Azevedo C.M."/>
            <person name="Gomes R."/>
            <person name="Vicente V.A."/>
        </authorList>
    </citation>
    <scope>NUCLEOTIDE SEQUENCE [LARGE SCALE GENOMIC DNA]</scope>
    <source>
        <strain evidence="1 2">CBS 269.37</strain>
    </source>
</reference>
<dbReference type="EMBL" id="LVKK01000125">
    <property type="protein sequence ID" value="OAG35226.1"/>
    <property type="molecule type" value="Genomic_DNA"/>
</dbReference>
<dbReference type="Proteomes" id="UP000077002">
    <property type="component" value="Unassembled WGS sequence"/>
</dbReference>
<accession>A0A177EUC8</accession>
<protein>
    <recommendedName>
        <fullName evidence="3">Aminoglycoside phosphotransferase domain-containing protein</fullName>
    </recommendedName>
</protein>
<comment type="caution">
    <text evidence="1">The sequence shown here is derived from an EMBL/GenBank/DDBJ whole genome shotgun (WGS) entry which is preliminary data.</text>
</comment>
<dbReference type="PANTHER" id="PTHR21310">
    <property type="entry name" value="AMINOGLYCOSIDE PHOSPHOTRANSFERASE-RELATED-RELATED"/>
    <property type="match status" value="1"/>
</dbReference>
<keyword evidence="2" id="KW-1185">Reference proteome</keyword>
<dbReference type="RefSeq" id="XP_022507178.1">
    <property type="nucleotide sequence ID" value="XM_022660537.1"/>
</dbReference>
<dbReference type="PANTHER" id="PTHR21310:SF37">
    <property type="entry name" value="AMINOGLYCOSIDE PHOSPHOTRANSFERASE DOMAIN-CONTAINING PROTEIN"/>
    <property type="match status" value="1"/>
</dbReference>
<evidence type="ECO:0000313" key="1">
    <source>
        <dbReference type="EMBL" id="OAG35226.1"/>
    </source>
</evidence>
<gene>
    <name evidence="1" type="ORF">AYO21_10624</name>
</gene>
<dbReference type="GeneID" id="34605739"/>
<dbReference type="OrthoDB" id="5412996at2759"/>
<organism evidence="1 2">
    <name type="scientific">Fonsecaea monophora</name>
    <dbReference type="NCBI Taxonomy" id="254056"/>
    <lineage>
        <taxon>Eukaryota</taxon>
        <taxon>Fungi</taxon>
        <taxon>Dikarya</taxon>
        <taxon>Ascomycota</taxon>
        <taxon>Pezizomycotina</taxon>
        <taxon>Eurotiomycetes</taxon>
        <taxon>Chaetothyriomycetidae</taxon>
        <taxon>Chaetothyriales</taxon>
        <taxon>Herpotrichiellaceae</taxon>
        <taxon>Fonsecaea</taxon>
    </lineage>
</organism>
<dbReference type="SUPFAM" id="SSF56112">
    <property type="entry name" value="Protein kinase-like (PK-like)"/>
    <property type="match status" value="1"/>
</dbReference>
<evidence type="ECO:0000313" key="2">
    <source>
        <dbReference type="Proteomes" id="UP000077002"/>
    </source>
</evidence>